<evidence type="ECO:0000256" key="4">
    <source>
        <dbReference type="ARBA" id="ARBA00022827"/>
    </source>
</evidence>
<evidence type="ECO:0000256" key="1">
    <source>
        <dbReference type="ARBA" id="ARBA00001974"/>
    </source>
</evidence>
<dbReference type="InterPro" id="IPR036318">
    <property type="entry name" value="FAD-bd_PCMH-like_sf"/>
</dbReference>
<dbReference type="PANTHER" id="PTHR42973:SF39">
    <property type="entry name" value="FAD-BINDING PCMH-TYPE DOMAIN-CONTAINING PROTEIN"/>
    <property type="match status" value="1"/>
</dbReference>
<dbReference type="PANTHER" id="PTHR42973">
    <property type="entry name" value="BINDING OXIDOREDUCTASE, PUTATIVE (AFU_ORTHOLOGUE AFUA_1G17690)-RELATED"/>
    <property type="match status" value="1"/>
</dbReference>
<reference evidence="7" key="1">
    <citation type="journal article" date="2014" name="Int. J. Syst. Evol. Microbiol.">
        <title>Complete genome sequence of Corynebacterium casei LMG S-19264T (=DSM 44701T), isolated from a smear-ripened cheese.</title>
        <authorList>
            <consortium name="US DOE Joint Genome Institute (JGI-PGF)"/>
            <person name="Walter F."/>
            <person name="Albersmeier A."/>
            <person name="Kalinowski J."/>
            <person name="Ruckert C."/>
        </authorList>
    </citation>
    <scope>NUCLEOTIDE SEQUENCE</scope>
    <source>
        <strain evidence="7">CGMCC 4.7430</strain>
    </source>
</reference>
<keyword evidence="4" id="KW-0274">FAD</keyword>
<evidence type="ECO:0000256" key="3">
    <source>
        <dbReference type="ARBA" id="ARBA00022630"/>
    </source>
</evidence>
<dbReference type="GO" id="GO:0071949">
    <property type="term" value="F:FAD binding"/>
    <property type="evidence" value="ECO:0007669"/>
    <property type="project" value="InterPro"/>
</dbReference>
<name>A0A918AC86_9ACTN</name>
<organism evidence="7 8">
    <name type="scientific">Nonomuraea glycinis</name>
    <dbReference type="NCBI Taxonomy" id="2047744"/>
    <lineage>
        <taxon>Bacteria</taxon>
        <taxon>Bacillati</taxon>
        <taxon>Actinomycetota</taxon>
        <taxon>Actinomycetes</taxon>
        <taxon>Streptosporangiales</taxon>
        <taxon>Streptosporangiaceae</taxon>
        <taxon>Nonomuraea</taxon>
    </lineage>
</organism>
<keyword evidence="8" id="KW-1185">Reference proteome</keyword>
<comment type="similarity">
    <text evidence="2">Belongs to the oxygen-dependent FAD-linked oxidoreductase family.</text>
</comment>
<dbReference type="AlphaFoldDB" id="A0A918AC86"/>
<gene>
    <name evidence="7" type="ORF">GCM10012278_74360</name>
</gene>
<evidence type="ECO:0000256" key="2">
    <source>
        <dbReference type="ARBA" id="ARBA00005466"/>
    </source>
</evidence>
<evidence type="ECO:0000259" key="6">
    <source>
        <dbReference type="PROSITE" id="PS51387"/>
    </source>
</evidence>
<comment type="cofactor">
    <cofactor evidence="1">
        <name>FAD</name>
        <dbReference type="ChEBI" id="CHEBI:57692"/>
    </cofactor>
</comment>
<dbReference type="GO" id="GO:0016491">
    <property type="term" value="F:oxidoreductase activity"/>
    <property type="evidence" value="ECO:0007669"/>
    <property type="project" value="UniProtKB-KW"/>
</dbReference>
<dbReference type="InterPro" id="IPR006094">
    <property type="entry name" value="Oxid_FAD_bind_N"/>
</dbReference>
<dbReference type="EMBL" id="BMNK01000018">
    <property type="protein sequence ID" value="GGP15273.1"/>
    <property type="molecule type" value="Genomic_DNA"/>
</dbReference>
<dbReference type="Pfam" id="PF01565">
    <property type="entry name" value="FAD_binding_4"/>
    <property type="match status" value="1"/>
</dbReference>
<dbReference type="PROSITE" id="PS51387">
    <property type="entry name" value="FAD_PCMH"/>
    <property type="match status" value="1"/>
</dbReference>
<dbReference type="InterPro" id="IPR016166">
    <property type="entry name" value="FAD-bd_PCMH"/>
</dbReference>
<feature type="domain" description="FAD-binding PCMH-type" evidence="6">
    <location>
        <begin position="31"/>
        <end position="205"/>
    </location>
</feature>
<dbReference type="InterPro" id="IPR016169">
    <property type="entry name" value="FAD-bd_PCMH_sub2"/>
</dbReference>
<sequence length="433" mass="44858">MNELKNTIKGTIWAAGDPGFAEASRPWNLAVAQKVVAVVEAADAEDVAATVSYAALHGLAVTTQPTGHSASGSADGTILLRTHRLNSVEIIGGSAEAGPDGVARVGAGAQWGQVLAAASPLGLTGLAGSSPVVGVTGYTLGGGLSWFSRAYGIAADSVLAFDAVDAGGAKIRVTAETDPELFWALRGGGGDFAVVTALEFALRPAPFLYGGRIMWPVERAPEVLAAYREVTATAPDELTVWYDLLKLPGGPGFVTVDCTFLGEHPGDLLSPFDRIGGAISDGRGLLPVAELGGICAEPTDPLPSMSSAYLLTSLDDAVAEVLLADPIDPLVSVQIRHLGGALSRPVPGGGAAGHLDEPYLVYLLGLPSQDTADRIEGLSKALVPHTTGRKPYTMLHDGEHAASAFPRETLDRLRDLKRARDPRGVIRANFPVL</sequence>
<comment type="caution">
    <text evidence="7">The sequence shown here is derived from an EMBL/GenBank/DDBJ whole genome shotgun (WGS) entry which is preliminary data.</text>
</comment>
<dbReference type="Gene3D" id="3.30.465.10">
    <property type="match status" value="1"/>
</dbReference>
<dbReference type="InterPro" id="IPR050416">
    <property type="entry name" value="FAD-linked_Oxidoreductase"/>
</dbReference>
<keyword evidence="3" id="KW-0285">Flavoprotein</keyword>
<dbReference type="Gene3D" id="3.40.462.20">
    <property type="match status" value="1"/>
</dbReference>
<proteinExistence type="inferred from homology"/>
<reference evidence="7" key="2">
    <citation type="submission" date="2020-09" db="EMBL/GenBank/DDBJ databases">
        <authorList>
            <person name="Sun Q."/>
            <person name="Zhou Y."/>
        </authorList>
    </citation>
    <scope>NUCLEOTIDE SEQUENCE</scope>
    <source>
        <strain evidence="7">CGMCC 4.7430</strain>
    </source>
</reference>
<evidence type="ECO:0000313" key="8">
    <source>
        <dbReference type="Proteomes" id="UP000660745"/>
    </source>
</evidence>
<protein>
    <submittedName>
        <fullName evidence="7">Oxidoreductase</fullName>
    </submittedName>
</protein>
<dbReference type="InterPro" id="IPR016167">
    <property type="entry name" value="FAD-bd_PCMH_sub1"/>
</dbReference>
<accession>A0A918AC86</accession>
<dbReference type="RefSeq" id="WP_189143446.1">
    <property type="nucleotide sequence ID" value="NZ_BMNK01000018.1"/>
</dbReference>
<keyword evidence="5" id="KW-0560">Oxidoreductase</keyword>
<dbReference type="Gene3D" id="3.30.43.10">
    <property type="entry name" value="Uridine Diphospho-n-acetylenolpyruvylglucosamine Reductase, domain 2"/>
    <property type="match status" value="1"/>
</dbReference>
<evidence type="ECO:0000313" key="7">
    <source>
        <dbReference type="EMBL" id="GGP15273.1"/>
    </source>
</evidence>
<evidence type="ECO:0000256" key="5">
    <source>
        <dbReference type="ARBA" id="ARBA00023002"/>
    </source>
</evidence>
<dbReference type="SUPFAM" id="SSF56176">
    <property type="entry name" value="FAD-binding/transporter-associated domain-like"/>
    <property type="match status" value="1"/>
</dbReference>
<dbReference type="Proteomes" id="UP000660745">
    <property type="component" value="Unassembled WGS sequence"/>
</dbReference>